<evidence type="ECO:0000259" key="3">
    <source>
        <dbReference type="Pfam" id="PF00501"/>
    </source>
</evidence>
<evidence type="ECO:0000313" key="4">
    <source>
        <dbReference type="EMBL" id="MCP1372546.1"/>
    </source>
</evidence>
<dbReference type="RefSeq" id="WP_253564186.1">
    <property type="nucleotide sequence ID" value="NZ_JAMZEK010000001.1"/>
</dbReference>
<comment type="similarity">
    <text evidence="1">Belongs to the ATP-dependent AMP-binding enzyme family.</text>
</comment>
<dbReference type="PANTHER" id="PTHR43201">
    <property type="entry name" value="ACYL-COA SYNTHETASE"/>
    <property type="match status" value="1"/>
</dbReference>
<sequence>MRGILRRIGEHAIARPLHVALQDEDTTLTYAELTQEIDLAVEAIGGGRVALWMDNSCAWAVIDLALARQGAVAVPVPPFFSAGQVGHLLADARPDLLVTNQPDPVGAMLGRRPARRLSIAGQLVSVFELAVAAPPALPPGTAKITYTSGTTGQPKGVCLSAEAIGRVAQALGEAVGGTAADRALSLLPLSTLLENIGGLYVALAAGGTACVPSLASCGFEGSSSVRAERFVAALHGYAPTATILVPQLLKLLVESVAAGAPAPASLRMLAVGGAPCAPHLIERAWELRLPVHEGYGLSESASVVSLSPPGALRPGSVGRVLPHVQVQLADDGEILVAGNLFEGYLGTAATPPSPWPTGDLGYLDDDGYLYLTGRKKTAYATAFGRNVAPEWVESELVASGEILQAAVFGEGQPHNVALLVPHPATTPARLAAAVARANTALPDYARVAGWRALDTPFTPANGQARPSGGLARDAIARHHAPLLEALYASEARHERA</sequence>
<reference evidence="4 5" key="1">
    <citation type="submission" date="2022-06" db="EMBL/GenBank/DDBJ databases">
        <title>Dyella sp. Sa strain:Sa Genome sequencing.</title>
        <authorList>
            <person name="Park S."/>
        </authorList>
    </citation>
    <scope>NUCLEOTIDE SEQUENCE [LARGE SCALE GENOMIC DNA]</scope>
    <source>
        <strain evidence="4 5">Sa</strain>
    </source>
</reference>
<dbReference type="Pfam" id="PF00501">
    <property type="entry name" value="AMP-binding"/>
    <property type="match status" value="1"/>
</dbReference>
<dbReference type="Gene3D" id="3.40.50.12780">
    <property type="entry name" value="N-terminal domain of ligase-like"/>
    <property type="match status" value="1"/>
</dbReference>
<evidence type="ECO:0000313" key="5">
    <source>
        <dbReference type="Proteomes" id="UP001204615"/>
    </source>
</evidence>
<dbReference type="Pfam" id="PF23562">
    <property type="entry name" value="AMP-binding_C_3"/>
    <property type="match status" value="1"/>
</dbReference>
<dbReference type="InterPro" id="IPR000873">
    <property type="entry name" value="AMP-dep_synth/lig_dom"/>
</dbReference>
<proteinExistence type="inferred from homology"/>
<evidence type="ECO:0000256" key="2">
    <source>
        <dbReference type="ARBA" id="ARBA00022598"/>
    </source>
</evidence>
<name>A0ABT1F595_9GAMM</name>
<dbReference type="InterPro" id="IPR020845">
    <property type="entry name" value="AMP-binding_CS"/>
</dbReference>
<evidence type="ECO:0000256" key="1">
    <source>
        <dbReference type="ARBA" id="ARBA00006432"/>
    </source>
</evidence>
<dbReference type="PANTHER" id="PTHR43201:SF5">
    <property type="entry name" value="MEDIUM-CHAIN ACYL-COA LIGASE ACSF2, MITOCHONDRIAL"/>
    <property type="match status" value="1"/>
</dbReference>
<keyword evidence="2" id="KW-0436">Ligase</keyword>
<keyword evidence="5" id="KW-1185">Reference proteome</keyword>
<accession>A0ABT1F595</accession>
<comment type="caution">
    <text evidence="4">The sequence shown here is derived from an EMBL/GenBank/DDBJ whole genome shotgun (WGS) entry which is preliminary data.</text>
</comment>
<dbReference type="SUPFAM" id="SSF56801">
    <property type="entry name" value="Acetyl-CoA synthetase-like"/>
    <property type="match status" value="1"/>
</dbReference>
<gene>
    <name evidence="4" type="ORF">NC595_00555</name>
</gene>
<feature type="domain" description="AMP-dependent synthetase/ligase" evidence="3">
    <location>
        <begin position="14"/>
        <end position="344"/>
    </location>
</feature>
<dbReference type="EMBL" id="JAMZEK010000001">
    <property type="protein sequence ID" value="MCP1372546.1"/>
    <property type="molecule type" value="Genomic_DNA"/>
</dbReference>
<protein>
    <submittedName>
        <fullName evidence="4">AMP-binding protein</fullName>
    </submittedName>
</protein>
<organism evidence="4 5">
    <name type="scientific">Dyella lutea</name>
    <dbReference type="NCBI Taxonomy" id="2950441"/>
    <lineage>
        <taxon>Bacteria</taxon>
        <taxon>Pseudomonadati</taxon>
        <taxon>Pseudomonadota</taxon>
        <taxon>Gammaproteobacteria</taxon>
        <taxon>Lysobacterales</taxon>
        <taxon>Rhodanobacteraceae</taxon>
        <taxon>Dyella</taxon>
    </lineage>
</organism>
<dbReference type="PROSITE" id="PS00455">
    <property type="entry name" value="AMP_BINDING"/>
    <property type="match status" value="1"/>
</dbReference>
<dbReference type="InterPro" id="IPR042099">
    <property type="entry name" value="ANL_N_sf"/>
</dbReference>
<dbReference type="Proteomes" id="UP001204615">
    <property type="component" value="Unassembled WGS sequence"/>
</dbReference>